<evidence type="ECO:0000313" key="1">
    <source>
        <dbReference type="EMBL" id="URD75647.1"/>
    </source>
</evidence>
<accession>A0A9E7JCM8</accession>
<dbReference type="AlphaFoldDB" id="A0A9E7JCM8"/>
<gene>
    <name evidence="1" type="ORF">MUK42_34306</name>
</gene>
<proteinExistence type="predicted"/>
<dbReference type="Proteomes" id="UP001055439">
    <property type="component" value="Chromosome 1"/>
</dbReference>
<reference evidence="1" key="1">
    <citation type="submission" date="2022-05" db="EMBL/GenBank/DDBJ databases">
        <title>The Musa troglodytarum L. genome provides insights into the mechanism of non-climacteric behaviour and enrichment of carotenoids.</title>
        <authorList>
            <person name="Wang J."/>
        </authorList>
    </citation>
    <scope>NUCLEOTIDE SEQUENCE</scope>
    <source>
        <tissue evidence="1">Leaf</tissue>
    </source>
</reference>
<evidence type="ECO:0000313" key="2">
    <source>
        <dbReference type="Proteomes" id="UP001055439"/>
    </source>
</evidence>
<protein>
    <submittedName>
        <fullName evidence="1">Uncharacterized protein</fullName>
    </submittedName>
</protein>
<keyword evidence="2" id="KW-1185">Reference proteome</keyword>
<name>A0A9E7JCM8_9LILI</name>
<sequence>MPLHACFFLSTGCRSGEQAQGIEWLESPNQISLLLQLSASTEACSCRLAFWSFLLLHGSLGLRPIHELELL</sequence>
<organism evidence="1 2">
    <name type="scientific">Musa troglodytarum</name>
    <name type="common">fe'i banana</name>
    <dbReference type="NCBI Taxonomy" id="320322"/>
    <lineage>
        <taxon>Eukaryota</taxon>
        <taxon>Viridiplantae</taxon>
        <taxon>Streptophyta</taxon>
        <taxon>Embryophyta</taxon>
        <taxon>Tracheophyta</taxon>
        <taxon>Spermatophyta</taxon>
        <taxon>Magnoliopsida</taxon>
        <taxon>Liliopsida</taxon>
        <taxon>Zingiberales</taxon>
        <taxon>Musaceae</taxon>
        <taxon>Musa</taxon>
    </lineage>
</organism>
<dbReference type="EMBL" id="CP097502">
    <property type="protein sequence ID" value="URD75647.1"/>
    <property type="molecule type" value="Genomic_DNA"/>
</dbReference>